<dbReference type="EMBL" id="JACOQE010000001">
    <property type="protein sequence ID" value="MBC5739545.1"/>
    <property type="molecule type" value="Genomic_DNA"/>
</dbReference>
<dbReference type="InterPro" id="IPR021361">
    <property type="entry name" value="Tad2-like_dom"/>
</dbReference>
<protein>
    <submittedName>
        <fullName evidence="2">DUF2829 domain-containing protein</fullName>
    </submittedName>
</protein>
<dbReference type="Pfam" id="PF11195">
    <property type="entry name" value="Tad2-like"/>
    <property type="match status" value="1"/>
</dbReference>
<dbReference type="RefSeq" id="WP_187002703.1">
    <property type="nucleotide sequence ID" value="NZ_JACOQE010000001.1"/>
</dbReference>
<evidence type="ECO:0000259" key="1">
    <source>
        <dbReference type="Pfam" id="PF11195"/>
    </source>
</evidence>
<keyword evidence="3" id="KW-1185">Reference proteome</keyword>
<evidence type="ECO:0000313" key="2">
    <source>
        <dbReference type="EMBL" id="MBC5739545.1"/>
    </source>
</evidence>
<gene>
    <name evidence="2" type="ORF">H8Z79_03545</name>
</gene>
<proteinExistence type="predicted"/>
<sequence length="165" mass="18480">MKFEEALKAMKCGSKAKLPSWGGYWYWNPEKETIIMHTKDGQELDIRETQNVEYTLHNILSDEWALADGINCPQFGGEATFSFGEAIKYLKRGMKVARKGWNGKKQYIQLATGISYKTANGEVVNCEHDAIGNKAVAFVGTSGVQMGWLASQADMLAEDWIFAEE</sequence>
<comment type="caution">
    <text evidence="2">The sequence shown here is derived from an EMBL/GenBank/DDBJ whole genome shotgun (WGS) entry which is preliminary data.</text>
</comment>
<dbReference type="Proteomes" id="UP000633936">
    <property type="component" value="Unassembled WGS sequence"/>
</dbReference>
<organism evidence="2 3">
    <name type="scientific">Blautia intestinalis</name>
    <dbReference type="NCBI Taxonomy" id="2763028"/>
    <lineage>
        <taxon>Bacteria</taxon>
        <taxon>Bacillati</taxon>
        <taxon>Bacillota</taxon>
        <taxon>Clostridia</taxon>
        <taxon>Lachnospirales</taxon>
        <taxon>Lachnospiraceae</taxon>
        <taxon>Blautia</taxon>
    </lineage>
</organism>
<feature type="domain" description="Thoeris anti-defense 2-like" evidence="1">
    <location>
        <begin position="82"/>
        <end position="161"/>
    </location>
</feature>
<reference evidence="2 3" key="1">
    <citation type="submission" date="2020-08" db="EMBL/GenBank/DDBJ databases">
        <title>Genome public.</title>
        <authorList>
            <person name="Liu C."/>
            <person name="Sun Q."/>
        </authorList>
    </citation>
    <scope>NUCLEOTIDE SEQUENCE [LARGE SCALE GENOMIC DNA]</scope>
    <source>
        <strain evidence="2 3">27-44</strain>
    </source>
</reference>
<evidence type="ECO:0000313" key="3">
    <source>
        <dbReference type="Proteomes" id="UP000633936"/>
    </source>
</evidence>
<name>A0ABR7HZ64_9FIRM</name>
<accession>A0ABR7HZ64</accession>